<dbReference type="AlphaFoldDB" id="A0A1X2F738"/>
<reference evidence="3 4" key="1">
    <citation type="submission" date="2016-01" db="EMBL/GenBank/DDBJ databases">
        <title>The new phylogeny of the genus Mycobacterium.</title>
        <authorList>
            <person name="Tarcisio F."/>
            <person name="Conor M."/>
            <person name="Antonella G."/>
            <person name="Elisabetta G."/>
            <person name="Giulia F.S."/>
            <person name="Sara T."/>
            <person name="Anna F."/>
            <person name="Clotilde B."/>
            <person name="Roberto B."/>
            <person name="Veronica D.S."/>
            <person name="Fabio R."/>
            <person name="Monica P."/>
            <person name="Olivier J."/>
            <person name="Enrico T."/>
            <person name="Nicola S."/>
        </authorList>
    </citation>
    <scope>NUCLEOTIDE SEQUENCE [LARGE SCALE GENOMIC DNA]</scope>
    <source>
        <strain evidence="3 4">DSM 44166</strain>
    </source>
</reference>
<dbReference type="Proteomes" id="UP000193317">
    <property type="component" value="Unassembled WGS sequence"/>
</dbReference>
<feature type="signal peptide" evidence="2">
    <location>
        <begin position="1"/>
        <end position="18"/>
    </location>
</feature>
<evidence type="ECO:0000313" key="3">
    <source>
        <dbReference type="EMBL" id="ORX14271.1"/>
    </source>
</evidence>
<keyword evidence="2" id="KW-0732">Signal</keyword>
<dbReference type="EMBL" id="LQPW01000019">
    <property type="protein sequence ID" value="ORX14271.1"/>
    <property type="molecule type" value="Genomic_DNA"/>
</dbReference>
<proteinExistence type="predicted"/>
<sequence>MGAIMKALLIVAAIIAAADDPDPDTEDDAEHPSRAPTTAVRYSPVEVLRSKDFSQYTATDYADAQRLMARLRATAAMRRSRRRRPAKWRRHSRPDIRATVRRALRIGGEPIRRAWFAPTLQPRRLFCYVTSAARWTPSPGRYCGSCTQRWLAAAAWKPSPWERA</sequence>
<organism evidence="3 4">
    <name type="scientific">Mycobacterium szulgai</name>
    <dbReference type="NCBI Taxonomy" id="1787"/>
    <lineage>
        <taxon>Bacteria</taxon>
        <taxon>Bacillati</taxon>
        <taxon>Actinomycetota</taxon>
        <taxon>Actinomycetes</taxon>
        <taxon>Mycobacteriales</taxon>
        <taxon>Mycobacteriaceae</taxon>
        <taxon>Mycobacterium</taxon>
    </lineage>
</organism>
<name>A0A1X2F738_MYCSZ</name>
<feature type="chain" id="PRO_5013140656" description="DUF732 domain-containing protein" evidence="2">
    <location>
        <begin position="19"/>
        <end position="164"/>
    </location>
</feature>
<gene>
    <name evidence="3" type="ORF">AWC27_20295</name>
</gene>
<feature type="region of interest" description="Disordered" evidence="1">
    <location>
        <begin position="20"/>
        <end position="40"/>
    </location>
</feature>
<accession>A0A1X2F738</accession>
<evidence type="ECO:0000256" key="2">
    <source>
        <dbReference type="SAM" id="SignalP"/>
    </source>
</evidence>
<evidence type="ECO:0000313" key="4">
    <source>
        <dbReference type="Proteomes" id="UP000193317"/>
    </source>
</evidence>
<comment type="caution">
    <text evidence="3">The sequence shown here is derived from an EMBL/GenBank/DDBJ whole genome shotgun (WGS) entry which is preliminary data.</text>
</comment>
<evidence type="ECO:0008006" key="5">
    <source>
        <dbReference type="Google" id="ProtNLM"/>
    </source>
</evidence>
<feature type="compositionally biased region" description="Acidic residues" evidence="1">
    <location>
        <begin position="20"/>
        <end position="29"/>
    </location>
</feature>
<protein>
    <recommendedName>
        <fullName evidence="5">DUF732 domain-containing protein</fullName>
    </recommendedName>
</protein>
<keyword evidence="4" id="KW-1185">Reference proteome</keyword>
<evidence type="ECO:0000256" key="1">
    <source>
        <dbReference type="SAM" id="MobiDB-lite"/>
    </source>
</evidence>